<evidence type="ECO:0000256" key="5">
    <source>
        <dbReference type="SAM" id="MobiDB-lite"/>
    </source>
</evidence>
<feature type="compositionally biased region" description="Low complexity" evidence="5">
    <location>
        <begin position="507"/>
        <end position="519"/>
    </location>
</feature>
<reference evidence="7 8" key="1">
    <citation type="submission" date="2018-04" db="EMBL/GenBank/DDBJ databases">
        <title>The genome of golden apple snail Pomacea canaliculata provides insight into stress tolerance and invasive adaptation.</title>
        <authorList>
            <person name="Liu C."/>
            <person name="Liu B."/>
            <person name="Ren Y."/>
            <person name="Zhang Y."/>
            <person name="Wang H."/>
            <person name="Li S."/>
            <person name="Jiang F."/>
            <person name="Yin L."/>
            <person name="Zhang G."/>
            <person name="Qian W."/>
            <person name="Fan W."/>
        </authorList>
    </citation>
    <scope>NUCLEOTIDE SEQUENCE [LARGE SCALE GENOMIC DNA]</scope>
    <source>
        <strain evidence="7">SZHN2017</strain>
        <tissue evidence="7">Muscle</tissue>
    </source>
</reference>
<keyword evidence="8" id="KW-1185">Reference proteome</keyword>
<feature type="compositionally biased region" description="Low complexity" evidence="5">
    <location>
        <begin position="452"/>
        <end position="464"/>
    </location>
</feature>
<dbReference type="InterPro" id="IPR001876">
    <property type="entry name" value="Znf_RanBP2"/>
</dbReference>
<sequence>MPELQLLIELRNKFPEISQATLVKYMKMFNNDSEKCIQALEQESQRSLYGSSQLTDQNSHPASYDYGGNLSTYMDGISSNNNNSFSSSVTGTVGAPPPPRYQELPVRHETKHVSTVQRTFGPAPSVPPRTESTFTNPTAPGWQGRTEHQPLLLIHPANQAGMPPQSNADFSQFLESSSRSRDIPNIGCVGPSSFSVGSPTESRRPVKVINVQGKATFSGGTVTTGPNISPNMTSSHIMVVRGDGGGMCSHPVSGSTASPATTSFIGSPYISPSSEPERPTIHSSSIYIDSNPRQSGVQESRSNLPAASMPVHHQSAGQLQMADQGHSSLSVGRTFPPLNISHGLHNNPLSTPQDRGNVVSYLGIYGGSPGVAGNRFCSDAAAASAPQNVYSVSLVTHNMNQISISPNHLGQGTVGPSSHTPPSPLVISSATPPFGGMPTPRMPRSPSLQHQRSTGSSTSRSNSVESEHGSIHHLPDYEFQTSQAPMPSLSHHPRSVVGMGVMMPVLSPASSQSSLSSESSARDRDHNSIPRQRSGSMQEEAAYSQALLVHQHQRMEKLKEETEEKRIILQSLRNEVSKMEKSKIEKSSARTTFPTADDIAGLCESNRRLQTDIQMYLNEIDMYKNGQVPFTNIDPMEQQNFFNNMPTGPNDLTYTRPPIRNRTPPPPLPPPRAPPIRQLTRPPPPVLNRINSEDLSQVVPVPSPDQSPAAGSGDSEEGDSWNCSACTFRNHPALKKCEMCEMPRMMPGRNFQHHPEGMVGSVSMPHLHRLGSTPLHHKGAGGEVCYCHNMNCQQKMNKL</sequence>
<feature type="region of interest" description="Disordered" evidence="5">
    <location>
        <begin position="507"/>
        <end position="541"/>
    </location>
</feature>
<feature type="domain" description="RanBP2-type" evidence="6">
    <location>
        <begin position="716"/>
        <end position="746"/>
    </location>
</feature>
<feature type="compositionally biased region" description="Low complexity" evidence="5">
    <location>
        <begin position="696"/>
        <end position="708"/>
    </location>
</feature>
<feature type="region of interest" description="Disordered" evidence="5">
    <location>
        <begin position="250"/>
        <end position="304"/>
    </location>
</feature>
<evidence type="ECO:0000256" key="4">
    <source>
        <dbReference type="PROSITE-ProRule" id="PRU00322"/>
    </source>
</evidence>
<evidence type="ECO:0000256" key="3">
    <source>
        <dbReference type="ARBA" id="ARBA00022833"/>
    </source>
</evidence>
<dbReference type="InterPro" id="IPR036443">
    <property type="entry name" value="Znf_RanBP2_sf"/>
</dbReference>
<dbReference type="PANTHER" id="PTHR46253:SF1">
    <property type="entry name" value="TAB2"/>
    <property type="match status" value="1"/>
</dbReference>
<feature type="compositionally biased region" description="Polar residues" evidence="5">
    <location>
        <begin position="406"/>
        <end position="418"/>
    </location>
</feature>
<feature type="compositionally biased region" description="Polar residues" evidence="5">
    <location>
        <begin position="281"/>
        <end position="304"/>
    </location>
</feature>
<evidence type="ECO:0000256" key="1">
    <source>
        <dbReference type="ARBA" id="ARBA00022723"/>
    </source>
</evidence>
<protein>
    <recommendedName>
        <fullName evidence="6">RanBP2-type domain-containing protein</fullName>
    </recommendedName>
</protein>
<dbReference type="PROSITE" id="PS50199">
    <property type="entry name" value="ZF_RANBP2_2"/>
    <property type="match status" value="1"/>
</dbReference>
<feature type="compositionally biased region" description="Pro residues" evidence="5">
    <location>
        <begin position="663"/>
        <end position="674"/>
    </location>
</feature>
<dbReference type="EMBL" id="PZQS01000006">
    <property type="protein sequence ID" value="PVD28545.1"/>
    <property type="molecule type" value="Genomic_DNA"/>
</dbReference>
<feature type="region of interest" description="Disordered" evidence="5">
    <location>
        <begin position="406"/>
        <end position="469"/>
    </location>
</feature>
<dbReference type="SMART" id="SM00547">
    <property type="entry name" value="ZnF_RBZ"/>
    <property type="match status" value="1"/>
</dbReference>
<feature type="region of interest" description="Disordered" evidence="5">
    <location>
        <begin position="114"/>
        <end position="140"/>
    </location>
</feature>
<accession>A0A2T7P536</accession>
<dbReference type="STRING" id="400727.A0A2T7P536"/>
<keyword evidence="1" id="KW-0479">Metal-binding</keyword>
<feature type="region of interest" description="Disordered" evidence="5">
    <location>
        <begin position="638"/>
        <end position="719"/>
    </location>
</feature>
<dbReference type="PROSITE" id="PS01358">
    <property type="entry name" value="ZF_RANBP2_1"/>
    <property type="match status" value="1"/>
</dbReference>
<gene>
    <name evidence="7" type="ORF">C0Q70_11133</name>
</gene>
<feature type="compositionally biased region" description="Polar residues" evidence="5">
    <location>
        <begin position="252"/>
        <end position="274"/>
    </location>
</feature>
<feature type="compositionally biased region" description="Polar residues" evidence="5">
    <location>
        <begin position="638"/>
        <end position="653"/>
    </location>
</feature>
<evidence type="ECO:0000259" key="6">
    <source>
        <dbReference type="PROSITE" id="PS50199"/>
    </source>
</evidence>
<evidence type="ECO:0000313" key="7">
    <source>
        <dbReference type="EMBL" id="PVD28545.1"/>
    </source>
</evidence>
<comment type="caution">
    <text evidence="7">The sequence shown here is derived from an EMBL/GenBank/DDBJ whole genome shotgun (WGS) entry which is preliminary data.</text>
</comment>
<evidence type="ECO:0000313" key="8">
    <source>
        <dbReference type="Proteomes" id="UP000245119"/>
    </source>
</evidence>
<dbReference type="SUPFAM" id="SSF90209">
    <property type="entry name" value="Ran binding protein zinc finger-like"/>
    <property type="match status" value="1"/>
</dbReference>
<dbReference type="Pfam" id="PF00641">
    <property type="entry name" value="Zn_ribbon_RanBP"/>
    <property type="match status" value="1"/>
</dbReference>
<keyword evidence="2 4" id="KW-0863">Zinc-finger</keyword>
<evidence type="ECO:0000256" key="2">
    <source>
        <dbReference type="ARBA" id="ARBA00022771"/>
    </source>
</evidence>
<organism evidence="7 8">
    <name type="scientific">Pomacea canaliculata</name>
    <name type="common">Golden apple snail</name>
    <dbReference type="NCBI Taxonomy" id="400727"/>
    <lineage>
        <taxon>Eukaryota</taxon>
        <taxon>Metazoa</taxon>
        <taxon>Spiralia</taxon>
        <taxon>Lophotrochozoa</taxon>
        <taxon>Mollusca</taxon>
        <taxon>Gastropoda</taxon>
        <taxon>Caenogastropoda</taxon>
        <taxon>Architaenioglossa</taxon>
        <taxon>Ampullarioidea</taxon>
        <taxon>Ampullariidae</taxon>
        <taxon>Pomacea</taxon>
    </lineage>
</organism>
<dbReference type="PANTHER" id="PTHR46253">
    <property type="entry name" value="TGF-BETA-ACTIVATED KINASE 1 AND MAP3K7-BINDING PROTEIN TAB"/>
    <property type="match status" value="1"/>
</dbReference>
<dbReference type="Gene3D" id="1.10.8.10">
    <property type="entry name" value="DNA helicase RuvA subunit, C-terminal domain"/>
    <property type="match status" value="1"/>
</dbReference>
<dbReference type="GO" id="GO:0008270">
    <property type="term" value="F:zinc ion binding"/>
    <property type="evidence" value="ECO:0007669"/>
    <property type="project" value="UniProtKB-KW"/>
</dbReference>
<proteinExistence type="predicted"/>
<dbReference type="AlphaFoldDB" id="A0A2T7P536"/>
<name>A0A2T7P536_POMCA</name>
<dbReference type="Gene3D" id="4.10.1060.10">
    <property type="entry name" value="Zinc finger, RanBP2-type"/>
    <property type="match status" value="1"/>
</dbReference>
<dbReference type="OrthoDB" id="6288762at2759"/>
<dbReference type="Proteomes" id="UP000245119">
    <property type="component" value="Linkage Group LG6"/>
</dbReference>
<keyword evidence="3" id="KW-0862">Zinc</keyword>